<organism evidence="3 4">
    <name type="scientific">Noviherbaspirillum sedimenti</name>
    <dbReference type="NCBI Taxonomy" id="2320865"/>
    <lineage>
        <taxon>Bacteria</taxon>
        <taxon>Pseudomonadati</taxon>
        <taxon>Pseudomonadota</taxon>
        <taxon>Betaproteobacteria</taxon>
        <taxon>Burkholderiales</taxon>
        <taxon>Oxalobacteraceae</taxon>
        <taxon>Noviherbaspirillum</taxon>
    </lineage>
</organism>
<dbReference type="Pfam" id="PF05598">
    <property type="entry name" value="DUF772"/>
    <property type="match status" value="1"/>
</dbReference>
<dbReference type="OrthoDB" id="111180at2"/>
<feature type="domain" description="Transposase InsH N-terminal" evidence="2">
    <location>
        <begin position="19"/>
        <end position="112"/>
    </location>
</feature>
<dbReference type="NCBIfam" id="NF033551">
    <property type="entry name" value="transpos_IS1182"/>
    <property type="match status" value="1"/>
</dbReference>
<keyword evidence="4" id="KW-1185">Reference proteome</keyword>
<evidence type="ECO:0000313" key="3">
    <source>
        <dbReference type="EMBL" id="RJG01987.1"/>
    </source>
</evidence>
<gene>
    <name evidence="3" type="ORF">D3878_10695</name>
</gene>
<dbReference type="Proteomes" id="UP000266327">
    <property type="component" value="Unassembled WGS sequence"/>
</dbReference>
<evidence type="ECO:0000313" key="4">
    <source>
        <dbReference type="Proteomes" id="UP000266327"/>
    </source>
</evidence>
<dbReference type="EMBL" id="QYUQ01000002">
    <property type="protein sequence ID" value="RJG01987.1"/>
    <property type="molecule type" value="Genomic_DNA"/>
</dbReference>
<dbReference type="InterPro" id="IPR002559">
    <property type="entry name" value="Transposase_11"/>
</dbReference>
<name>A0A3A3G0L6_9BURK</name>
<dbReference type="Pfam" id="PF01609">
    <property type="entry name" value="DDE_Tnp_1"/>
    <property type="match status" value="1"/>
</dbReference>
<feature type="domain" description="Transposase IS4-like" evidence="1">
    <location>
        <begin position="239"/>
        <end position="460"/>
    </location>
</feature>
<dbReference type="RefSeq" id="WP_119785449.1">
    <property type="nucleotide sequence ID" value="NZ_QYUQ01000002.1"/>
</dbReference>
<proteinExistence type="predicted"/>
<dbReference type="PANTHER" id="PTHR33408:SF2">
    <property type="entry name" value="TRANSPOSASE DDE DOMAIN-CONTAINING PROTEIN"/>
    <property type="match status" value="1"/>
</dbReference>
<evidence type="ECO:0000259" key="1">
    <source>
        <dbReference type="Pfam" id="PF01609"/>
    </source>
</evidence>
<reference evidence="4" key="1">
    <citation type="submission" date="2018-09" db="EMBL/GenBank/DDBJ databases">
        <authorList>
            <person name="Zhu H."/>
        </authorList>
    </citation>
    <scope>NUCLEOTIDE SEQUENCE [LARGE SCALE GENOMIC DNA]</scope>
    <source>
        <strain evidence="4">K1S02-23</strain>
    </source>
</reference>
<dbReference type="PANTHER" id="PTHR33408">
    <property type="entry name" value="TRANSPOSASE"/>
    <property type="match status" value="1"/>
</dbReference>
<dbReference type="InterPro" id="IPR008490">
    <property type="entry name" value="Transposase_InsH_N"/>
</dbReference>
<comment type="caution">
    <text evidence="3">The sequence shown here is derived from an EMBL/GenBank/DDBJ whole genome shotgun (WGS) entry which is preliminary data.</text>
</comment>
<sequence>MKRFIQGSDRTQGILLPEQLDDYVAEENTVRVIDVFVDELDLATLGFAGVAPANTGRPAYHPGDLLKIYIYGYLNRIQSSRRLEREAQRNIELMWLTGRLTPDFKTIANFRKDNGTGIRNVCRQFVLLCRNLDLFTQQLVAIDGSKFKAVNNRDRNFTKAKVQARMQQIEVSIERYLSMLDTADRTEPAEAPAKAARLQDKITLLKEKMQHLKEVEVRLQDAPDQQISLTDPDARSMATSGRGTGMVGYNVQTAVDTTYHLIVAHEVTNIGNDRSQLANMSEQARKATGIEKLAVVADRGYFSGEEVLACDQAGITAYVPKPLTSGAKADGRFGKQDFVYMPDRDEYRCPAGHPMTRRFATVEHGLTLNAYATPECRRCLLKPQCTTGPERRIKRWEHEAVIDAMQERLSKAPDQMRLRRQTVEHPFGTLKAWMGATHFLTKTLDRVSTEMSLHVLAYNFKRLLSILGTELMMKLAKA</sequence>
<evidence type="ECO:0000259" key="2">
    <source>
        <dbReference type="Pfam" id="PF05598"/>
    </source>
</evidence>
<accession>A0A3A3G0L6</accession>
<dbReference type="AlphaFoldDB" id="A0A3A3G0L6"/>
<protein>
    <submittedName>
        <fullName evidence="3">IS1182 family transposase</fullName>
    </submittedName>
</protein>
<dbReference type="InterPro" id="IPR047629">
    <property type="entry name" value="IS1182_transpos"/>
</dbReference>